<gene>
    <name evidence="2" type="ORF">SAMN02746041_02034</name>
</gene>
<feature type="region of interest" description="Disordered" evidence="1">
    <location>
        <begin position="41"/>
        <end position="60"/>
    </location>
</feature>
<keyword evidence="3" id="KW-1185">Reference proteome</keyword>
<reference evidence="2 3" key="1">
    <citation type="submission" date="2017-04" db="EMBL/GenBank/DDBJ databases">
        <authorList>
            <person name="Afonso C.L."/>
            <person name="Miller P.J."/>
            <person name="Scott M.A."/>
            <person name="Spackman E."/>
            <person name="Goraichik I."/>
            <person name="Dimitrov K.M."/>
            <person name="Suarez D.L."/>
            <person name="Swayne D.E."/>
        </authorList>
    </citation>
    <scope>NUCLEOTIDE SEQUENCE [LARGE SCALE GENOMIC DNA]</scope>
    <source>
        <strain evidence="2 3">DSM 13146</strain>
    </source>
</reference>
<dbReference type="RefSeq" id="WP_084057767.1">
    <property type="nucleotide sequence ID" value="NZ_FWXF01000010.1"/>
</dbReference>
<dbReference type="AlphaFoldDB" id="A0A1W1XLZ5"/>
<sequence>MTLKALAAELYKSIRRVEELEKKVAEMPPHDPARAQLERELAQARQERDRLKGALDGAKA</sequence>
<dbReference type="Proteomes" id="UP000192783">
    <property type="component" value="Unassembled WGS sequence"/>
</dbReference>
<accession>A0A1W1XLZ5</accession>
<evidence type="ECO:0000256" key="1">
    <source>
        <dbReference type="SAM" id="MobiDB-lite"/>
    </source>
</evidence>
<dbReference type="EMBL" id="FWXF01000010">
    <property type="protein sequence ID" value="SMC24548.1"/>
    <property type="molecule type" value="Genomic_DNA"/>
</dbReference>
<proteinExistence type="predicted"/>
<protein>
    <submittedName>
        <fullName evidence="2">Uncharacterized protein</fullName>
    </submittedName>
</protein>
<evidence type="ECO:0000313" key="3">
    <source>
        <dbReference type="Proteomes" id="UP000192783"/>
    </source>
</evidence>
<evidence type="ECO:0000313" key="2">
    <source>
        <dbReference type="EMBL" id="SMC24548.1"/>
    </source>
</evidence>
<dbReference type="OrthoDB" id="9954485at2"/>
<name>A0A1W1XLZ5_9BACT</name>
<organism evidence="2 3">
    <name type="scientific">Desulfacinum hydrothermale DSM 13146</name>
    <dbReference type="NCBI Taxonomy" id="1121390"/>
    <lineage>
        <taxon>Bacteria</taxon>
        <taxon>Pseudomonadati</taxon>
        <taxon>Thermodesulfobacteriota</taxon>
        <taxon>Syntrophobacteria</taxon>
        <taxon>Syntrophobacterales</taxon>
        <taxon>Syntrophobacteraceae</taxon>
        <taxon>Desulfacinum</taxon>
    </lineage>
</organism>